<dbReference type="Gene3D" id="3.40.250.10">
    <property type="entry name" value="Rhodanese-like domain"/>
    <property type="match status" value="1"/>
</dbReference>
<comment type="similarity">
    <text evidence="1">Belongs to the TrhO family.</text>
</comment>
<dbReference type="PROSITE" id="PS50206">
    <property type="entry name" value="RHODANESE_3"/>
    <property type="match status" value="1"/>
</dbReference>
<name>A0A2A5WBY8_9GAMM</name>
<evidence type="ECO:0000256" key="1">
    <source>
        <dbReference type="HAMAP-Rule" id="MF_00469"/>
    </source>
</evidence>
<evidence type="ECO:0000313" key="4">
    <source>
        <dbReference type="Proteomes" id="UP000219329"/>
    </source>
</evidence>
<dbReference type="PANTHER" id="PTHR43268:SF3">
    <property type="entry name" value="RHODANESE-LIKE DOMAIN-CONTAINING PROTEIN 7-RELATED"/>
    <property type="match status" value="1"/>
</dbReference>
<dbReference type="GO" id="GO:0016705">
    <property type="term" value="F:oxidoreductase activity, acting on paired donors, with incorporation or reduction of molecular oxygen"/>
    <property type="evidence" value="ECO:0007669"/>
    <property type="project" value="UniProtKB-UniRule"/>
</dbReference>
<dbReference type="CDD" id="cd01518">
    <property type="entry name" value="RHOD_YceA"/>
    <property type="match status" value="1"/>
</dbReference>
<dbReference type="GO" id="GO:0006400">
    <property type="term" value="P:tRNA modification"/>
    <property type="evidence" value="ECO:0007669"/>
    <property type="project" value="UniProtKB-UniRule"/>
</dbReference>
<keyword evidence="1" id="KW-0819">tRNA processing</keyword>
<dbReference type="InterPro" id="IPR040503">
    <property type="entry name" value="TRHO_N"/>
</dbReference>
<accession>A0A2A5WBY8</accession>
<dbReference type="SUPFAM" id="SSF52821">
    <property type="entry name" value="Rhodanese/Cell cycle control phosphatase"/>
    <property type="match status" value="1"/>
</dbReference>
<evidence type="ECO:0000259" key="2">
    <source>
        <dbReference type="PROSITE" id="PS50206"/>
    </source>
</evidence>
<proteinExistence type="inferred from homology"/>
<dbReference type="Proteomes" id="UP000219329">
    <property type="component" value="Unassembled WGS sequence"/>
</dbReference>
<dbReference type="Pfam" id="PF00581">
    <property type="entry name" value="Rhodanese"/>
    <property type="match status" value="1"/>
</dbReference>
<evidence type="ECO:0000313" key="3">
    <source>
        <dbReference type="EMBL" id="PDH33989.1"/>
    </source>
</evidence>
<dbReference type="InterPro" id="IPR036873">
    <property type="entry name" value="Rhodanese-like_dom_sf"/>
</dbReference>
<keyword evidence="1" id="KW-0560">Oxidoreductase</keyword>
<comment type="function">
    <text evidence="1">Catalyzes oxygen-dependent 5-hydroxyuridine (ho5U) modification at position 34 in tRNAs.</text>
</comment>
<dbReference type="InterPro" id="IPR001763">
    <property type="entry name" value="Rhodanese-like_dom"/>
</dbReference>
<reference evidence="3 4" key="1">
    <citation type="submission" date="2017-08" db="EMBL/GenBank/DDBJ databases">
        <title>Fine stratification of microbial communities through a metagenomic profile of the photic zone.</title>
        <authorList>
            <person name="Haro-Moreno J.M."/>
            <person name="Lopez-Perez M."/>
            <person name="De La Torre J."/>
            <person name="Picazo A."/>
            <person name="Camacho A."/>
            <person name="Rodriguez-Valera F."/>
        </authorList>
    </citation>
    <scope>NUCLEOTIDE SEQUENCE [LARGE SCALE GENOMIC DNA]</scope>
    <source>
        <strain evidence="3">MED-G28</strain>
    </source>
</reference>
<organism evidence="3 4">
    <name type="scientific">OM182 bacterium MED-G28</name>
    <dbReference type="NCBI Taxonomy" id="1986256"/>
    <lineage>
        <taxon>Bacteria</taxon>
        <taxon>Pseudomonadati</taxon>
        <taxon>Pseudomonadota</taxon>
        <taxon>Gammaproteobacteria</taxon>
        <taxon>OMG group</taxon>
        <taxon>OM182 clade</taxon>
    </lineage>
</organism>
<comment type="catalytic activity">
    <reaction evidence="1">
        <text>uridine(34) in tRNA + AH2 + O2 = 5-hydroxyuridine(34) in tRNA + A + H2O</text>
        <dbReference type="Rhea" id="RHEA:64224"/>
        <dbReference type="Rhea" id="RHEA-COMP:11727"/>
        <dbReference type="Rhea" id="RHEA-COMP:13381"/>
        <dbReference type="ChEBI" id="CHEBI:13193"/>
        <dbReference type="ChEBI" id="CHEBI:15377"/>
        <dbReference type="ChEBI" id="CHEBI:15379"/>
        <dbReference type="ChEBI" id="CHEBI:17499"/>
        <dbReference type="ChEBI" id="CHEBI:65315"/>
        <dbReference type="ChEBI" id="CHEBI:136877"/>
    </reaction>
</comment>
<dbReference type="PANTHER" id="PTHR43268">
    <property type="entry name" value="THIOSULFATE SULFURTRANSFERASE/RHODANESE-LIKE DOMAIN-CONTAINING PROTEIN 2"/>
    <property type="match status" value="1"/>
</dbReference>
<comment type="caution">
    <text evidence="3">The sequence shown here is derived from an EMBL/GenBank/DDBJ whole genome shotgun (WGS) entry which is preliminary data.</text>
</comment>
<gene>
    <name evidence="1" type="primary">trhO</name>
    <name evidence="3" type="ORF">CNF02_06430</name>
</gene>
<dbReference type="NCBIfam" id="NF001136">
    <property type="entry name" value="PRK00142.1-4"/>
    <property type="match status" value="1"/>
</dbReference>
<sequence length="336" mass="38788">MKNTSSDLVVVALYRFAKLPDFESFREPLYKIMLDNKVRGTLLLAGEGINGTIAGTRAGVDQVISWLRKDLRFGGLEVKESYVGEIPFYRTKVKLKKEIVTMGVEDIDPNDIVGTYVDPQNWNDLISDPDVFVLDTRNKYEVEIGTFEGAVNPQTESFRDFPDYVKGKLNPAKHKKVAMFCTGGIRCEKSTAYLKQQGFDEVYHLKGGILKYLEKVPQSQSKWKGECFVFDNRVTVNHQLEKGHYDQCHACRMPITGQDKLNEHFQKGISCHHCYEKHSKDQVRRYAERERQIELAQHRGEEHLGQPMEQTIAERRREKLRFKNTQRRIGKGKLPT</sequence>
<dbReference type="SMART" id="SM00450">
    <property type="entry name" value="RHOD"/>
    <property type="match status" value="1"/>
</dbReference>
<dbReference type="HAMAP" id="MF_00469">
    <property type="entry name" value="TrhO"/>
    <property type="match status" value="1"/>
</dbReference>
<dbReference type="InterPro" id="IPR020936">
    <property type="entry name" value="TrhO"/>
</dbReference>
<dbReference type="Gene3D" id="3.30.70.100">
    <property type="match status" value="1"/>
</dbReference>
<dbReference type="EC" id="1.14.-.-" evidence="1"/>
<dbReference type="EMBL" id="NTJZ01000005">
    <property type="protein sequence ID" value="PDH33989.1"/>
    <property type="molecule type" value="Genomic_DNA"/>
</dbReference>
<dbReference type="Pfam" id="PF17773">
    <property type="entry name" value="UPF0176_N"/>
    <property type="match status" value="1"/>
</dbReference>
<dbReference type="AlphaFoldDB" id="A0A2A5WBY8"/>
<protein>
    <recommendedName>
        <fullName evidence="1">tRNA uridine(34) hydroxylase</fullName>
        <ecNumber evidence="1">1.14.-.-</ecNumber>
    </recommendedName>
    <alternativeName>
        <fullName evidence="1">tRNA hydroxylation protein O</fullName>
    </alternativeName>
</protein>
<feature type="domain" description="Rhodanese" evidence="2">
    <location>
        <begin position="127"/>
        <end position="221"/>
    </location>
</feature>